<evidence type="ECO:0000256" key="5">
    <source>
        <dbReference type="ARBA" id="ARBA00022705"/>
    </source>
</evidence>
<dbReference type="GO" id="GO:0003677">
    <property type="term" value="F:DNA binding"/>
    <property type="evidence" value="ECO:0007669"/>
    <property type="project" value="UniProtKB-KW"/>
</dbReference>
<keyword evidence="4" id="KW-0597">Phosphoprotein</keyword>
<evidence type="ECO:0000256" key="8">
    <source>
        <dbReference type="ARBA" id="ARBA00023125"/>
    </source>
</evidence>
<evidence type="ECO:0000256" key="9">
    <source>
        <dbReference type="ARBA" id="ARBA00023242"/>
    </source>
</evidence>
<feature type="non-terminal residue" evidence="19">
    <location>
        <position position="1"/>
    </location>
</feature>
<dbReference type="OrthoDB" id="446168at2759"/>
<name>A0A0K2T8S0_LEPSM</name>
<dbReference type="GO" id="GO:0005524">
    <property type="term" value="F:ATP binding"/>
    <property type="evidence" value="ECO:0007669"/>
    <property type="project" value="UniProtKB-KW"/>
</dbReference>
<evidence type="ECO:0000256" key="1">
    <source>
        <dbReference type="ARBA" id="ARBA00004123"/>
    </source>
</evidence>
<dbReference type="InterPro" id="IPR036420">
    <property type="entry name" value="BRCT_dom_sf"/>
</dbReference>
<dbReference type="Pfam" id="PF08519">
    <property type="entry name" value="RFC1"/>
    <property type="match status" value="1"/>
</dbReference>
<dbReference type="PANTHER" id="PTHR23389:SF6">
    <property type="entry name" value="REPLICATION FACTOR C SUBUNIT 1"/>
    <property type="match status" value="1"/>
</dbReference>
<dbReference type="InterPro" id="IPR008921">
    <property type="entry name" value="DNA_pol3_clamp-load_cplx_C"/>
</dbReference>
<evidence type="ECO:0000256" key="3">
    <source>
        <dbReference type="ARBA" id="ARBA00020401"/>
    </source>
</evidence>
<dbReference type="SUPFAM" id="SSF52113">
    <property type="entry name" value="BRCT domain"/>
    <property type="match status" value="1"/>
</dbReference>
<comment type="subunit">
    <text evidence="11">Large subunit of the RFC complex, an heteropentameric complex consisting of RFC1 and four small subunits RFC2, RFC3, RFC4 and RFC5; the RFC complex interacts with PCNA and the interaction involves RFC1.</text>
</comment>
<dbReference type="InterPro" id="IPR047854">
    <property type="entry name" value="RFC_lid"/>
</dbReference>
<dbReference type="GO" id="GO:0006281">
    <property type="term" value="P:DNA repair"/>
    <property type="evidence" value="ECO:0007669"/>
    <property type="project" value="InterPro"/>
</dbReference>
<dbReference type="InterPro" id="IPR013725">
    <property type="entry name" value="DNA_replication_fac_RFC1_C"/>
</dbReference>
<dbReference type="InterPro" id="IPR003593">
    <property type="entry name" value="AAA+_ATPase"/>
</dbReference>
<dbReference type="GO" id="GO:0006260">
    <property type="term" value="P:DNA replication"/>
    <property type="evidence" value="ECO:0007669"/>
    <property type="project" value="UniProtKB-KW"/>
</dbReference>
<dbReference type="FunFam" id="3.40.50.300:FF:000395">
    <property type="entry name" value="Replication factor C subunit 1"/>
    <property type="match status" value="1"/>
</dbReference>
<evidence type="ECO:0000256" key="11">
    <source>
        <dbReference type="ARBA" id="ARBA00064311"/>
    </source>
</evidence>
<dbReference type="InterPro" id="IPR001357">
    <property type="entry name" value="BRCT_dom"/>
</dbReference>
<dbReference type="PIRSF" id="PIRSF036578">
    <property type="entry name" value="RFC1"/>
    <property type="match status" value="1"/>
</dbReference>
<reference evidence="19" key="1">
    <citation type="submission" date="2014-05" db="EMBL/GenBank/DDBJ databases">
        <authorList>
            <person name="Chronopoulou M."/>
        </authorList>
    </citation>
    <scope>NUCLEOTIDE SEQUENCE</scope>
    <source>
        <tissue evidence="19">Whole organism</tissue>
    </source>
</reference>
<dbReference type="AlphaFoldDB" id="A0A0K2T8S0"/>
<dbReference type="Gene3D" id="1.10.8.60">
    <property type="match status" value="1"/>
</dbReference>
<dbReference type="InterPro" id="IPR003959">
    <property type="entry name" value="ATPase_AAA_core"/>
</dbReference>
<evidence type="ECO:0000256" key="12">
    <source>
        <dbReference type="ARBA" id="ARBA00075134"/>
    </source>
</evidence>
<evidence type="ECO:0000256" key="7">
    <source>
        <dbReference type="ARBA" id="ARBA00022840"/>
    </source>
</evidence>
<evidence type="ECO:0000256" key="4">
    <source>
        <dbReference type="ARBA" id="ARBA00022553"/>
    </source>
</evidence>
<dbReference type="InterPro" id="IPR012178">
    <property type="entry name" value="RFC1"/>
</dbReference>
<protein>
    <recommendedName>
        <fullName evidence="3">Replication factor C subunit 1</fullName>
    </recommendedName>
    <alternativeName>
        <fullName evidence="15">Activator 1 140 kDa subunit</fullName>
    </alternativeName>
    <alternativeName>
        <fullName evidence="14">Activator 1 large subunit</fullName>
    </alternativeName>
    <alternativeName>
        <fullName evidence="16">Activator 1 subunit 1</fullName>
    </alternativeName>
    <alternativeName>
        <fullName evidence="12">Replication factor C 140 kDa subunit</fullName>
    </alternativeName>
    <alternativeName>
        <fullName evidence="13">Replication factor C large subunit</fullName>
    </alternativeName>
</protein>
<dbReference type="EMBL" id="HACA01004485">
    <property type="protein sequence ID" value="CDW21846.1"/>
    <property type="molecule type" value="Transcribed_RNA"/>
</dbReference>
<dbReference type="PANTHER" id="PTHR23389">
    <property type="entry name" value="CHROMOSOME TRANSMISSION FIDELITY FACTOR 18"/>
    <property type="match status" value="1"/>
</dbReference>
<keyword evidence="9" id="KW-0539">Nucleus</keyword>
<dbReference type="Gene3D" id="3.40.50.300">
    <property type="entry name" value="P-loop containing nucleotide triphosphate hydrolases"/>
    <property type="match status" value="1"/>
</dbReference>
<dbReference type="FunFam" id="3.40.50.10190:FF:000001">
    <property type="entry name" value="Replication factor C subunit 1"/>
    <property type="match status" value="1"/>
</dbReference>
<dbReference type="SUPFAM" id="SSF52540">
    <property type="entry name" value="P-loop containing nucleoside triphosphate hydrolases"/>
    <property type="match status" value="1"/>
</dbReference>
<dbReference type="GO" id="GO:0003689">
    <property type="term" value="F:DNA clamp loader activity"/>
    <property type="evidence" value="ECO:0007669"/>
    <property type="project" value="InterPro"/>
</dbReference>
<evidence type="ECO:0000259" key="18">
    <source>
        <dbReference type="PROSITE" id="PS50172"/>
    </source>
</evidence>
<dbReference type="Gene3D" id="1.20.272.10">
    <property type="match status" value="1"/>
</dbReference>
<dbReference type="FunFam" id="1.10.8.60:FF:000021">
    <property type="entry name" value="Replication factor C subunit 1"/>
    <property type="match status" value="1"/>
</dbReference>
<comment type="similarity">
    <text evidence="2">Belongs to the activator 1 large subunit family.</text>
</comment>
<keyword evidence="7" id="KW-0067">ATP-binding</keyword>
<dbReference type="SMART" id="SM00382">
    <property type="entry name" value="AAA"/>
    <property type="match status" value="1"/>
</dbReference>
<evidence type="ECO:0000256" key="13">
    <source>
        <dbReference type="ARBA" id="ARBA00076017"/>
    </source>
</evidence>
<dbReference type="SMART" id="SM00292">
    <property type="entry name" value="BRCT"/>
    <property type="match status" value="1"/>
</dbReference>
<dbReference type="InterPro" id="IPR027417">
    <property type="entry name" value="P-loop_NTPase"/>
</dbReference>
<dbReference type="GO" id="GO:0005663">
    <property type="term" value="C:DNA replication factor C complex"/>
    <property type="evidence" value="ECO:0007669"/>
    <property type="project" value="InterPro"/>
</dbReference>
<feature type="domain" description="BRCT" evidence="18">
    <location>
        <begin position="244"/>
        <end position="334"/>
    </location>
</feature>
<evidence type="ECO:0000256" key="15">
    <source>
        <dbReference type="ARBA" id="ARBA00078526"/>
    </source>
</evidence>
<comment type="function">
    <text evidence="10">Subunit of the replication factor C (RFC) complex which acts during elongation of primed DNA templates by DNA polymerases delta and epsilon, and is necessary for ATP-dependent loading of proliferating cell nuclear antigen (PCNA) onto primed DNA. This subunit binds to the primer-template junction. Binds the PO-B transcription element as well as other GA rich DNA sequences. Can bind single- or double-stranded DNA.</text>
</comment>
<dbReference type="GO" id="GO:0005634">
    <property type="term" value="C:nucleus"/>
    <property type="evidence" value="ECO:0007669"/>
    <property type="project" value="UniProtKB-SubCell"/>
</dbReference>
<dbReference type="CDD" id="cd00009">
    <property type="entry name" value="AAA"/>
    <property type="match status" value="1"/>
</dbReference>
<comment type="subcellular location">
    <subcellularLocation>
        <location evidence="1">Nucleus</location>
    </subcellularLocation>
</comment>
<proteinExistence type="inferred from homology"/>
<feature type="compositionally biased region" description="Basic and acidic residues" evidence="17">
    <location>
        <begin position="22"/>
        <end position="33"/>
    </location>
</feature>
<evidence type="ECO:0000256" key="10">
    <source>
        <dbReference type="ARBA" id="ARBA00054501"/>
    </source>
</evidence>
<feature type="region of interest" description="Disordered" evidence="17">
    <location>
        <begin position="952"/>
        <end position="1007"/>
    </location>
</feature>
<feature type="compositionally biased region" description="Basic residues" evidence="17">
    <location>
        <begin position="62"/>
        <end position="79"/>
    </location>
</feature>
<feature type="region of interest" description="Disordered" evidence="17">
    <location>
        <begin position="14"/>
        <end position="211"/>
    </location>
</feature>
<dbReference type="Pfam" id="PF00533">
    <property type="entry name" value="BRCT"/>
    <property type="match status" value="1"/>
</dbReference>
<dbReference type="SUPFAM" id="SSF48019">
    <property type="entry name" value="post-AAA+ oligomerization domain-like"/>
    <property type="match status" value="1"/>
</dbReference>
<evidence type="ECO:0000256" key="14">
    <source>
        <dbReference type="ARBA" id="ARBA00077727"/>
    </source>
</evidence>
<feature type="compositionally biased region" description="Acidic residues" evidence="17">
    <location>
        <begin position="954"/>
        <end position="971"/>
    </location>
</feature>
<keyword evidence="6" id="KW-0547">Nucleotide-binding</keyword>
<dbReference type="PROSITE" id="PS50172">
    <property type="entry name" value="BRCT"/>
    <property type="match status" value="1"/>
</dbReference>
<dbReference type="FunFam" id="1.20.272.10:FF:000005">
    <property type="entry name" value="Replication factor C subunit 1"/>
    <property type="match status" value="1"/>
</dbReference>
<keyword evidence="8" id="KW-0238">DNA-binding</keyword>
<dbReference type="Pfam" id="PF25361">
    <property type="entry name" value="AAA_lid_RFC1"/>
    <property type="match status" value="1"/>
</dbReference>
<evidence type="ECO:0000256" key="17">
    <source>
        <dbReference type="SAM" id="MobiDB-lite"/>
    </source>
</evidence>
<accession>A0A0K2T8S0</accession>
<dbReference type="Pfam" id="PF00004">
    <property type="entry name" value="AAA"/>
    <property type="match status" value="1"/>
</dbReference>
<dbReference type="Gene3D" id="3.40.50.10190">
    <property type="entry name" value="BRCT domain"/>
    <property type="match status" value="1"/>
</dbReference>
<evidence type="ECO:0000313" key="19">
    <source>
        <dbReference type="EMBL" id="CDW21846.1"/>
    </source>
</evidence>
<organism evidence="19">
    <name type="scientific">Lepeophtheirus salmonis</name>
    <name type="common">Salmon louse</name>
    <name type="synonym">Caligus salmonis</name>
    <dbReference type="NCBI Taxonomy" id="72036"/>
    <lineage>
        <taxon>Eukaryota</taxon>
        <taxon>Metazoa</taxon>
        <taxon>Ecdysozoa</taxon>
        <taxon>Arthropoda</taxon>
        <taxon>Crustacea</taxon>
        <taxon>Multicrustacea</taxon>
        <taxon>Hexanauplia</taxon>
        <taxon>Copepoda</taxon>
        <taxon>Siphonostomatoida</taxon>
        <taxon>Caligidae</taxon>
        <taxon>Lepeophtheirus</taxon>
    </lineage>
</organism>
<feature type="compositionally biased region" description="Basic and acidic residues" evidence="17">
    <location>
        <begin position="99"/>
        <end position="114"/>
    </location>
</feature>
<sequence length="1007" mass="112778">GNLIYKMDIRSYFSPKSGKVAPPKETKKSEDKQSKRKRIQRIDSSDDEDVGKETTQIVSKRITPKKKSSPKKKDVKSHLKPVNVDDFFGSKSSQNSESSNKKSSDNDLDAVLRDMDDDFDLESTNPPSKKIKLNSPKKISHQDSPSNKTKKSSSSKSNKEDSMNGKSSISKKLGSKKRSYEIEVETPTKIKNTPKKSVDSEDDEIPGTPQADYEEMKKKHQNAYKQFLSRGGARNPGCKDIPEAVSGCFDKMVFVLTGVYDSLEREEMGEIIKKCGGKTTTSLSRNTTYIVVGDQPGEAKLKKAETLGTKQLNEDTFLDLLREKSKSHAKNVDVEIKAIKKPPRKSNINDKKMNLLKKENGKDCSIHETNKKREETKFLSKIHSTDKSPSETNEKISTPKTETLLKKENSIIKNEPMDTFSPKEPCESLLWVDKYKPMNLKNIIGQQGDRSNMRKLLEWLRNWSKYNENGPNKQKPPPRPSPWATAGDNGGWAKCALLSGPPGVGKTTTASLVCKELGFDIMELNASDGRSKKSLDTNVKEALSSRSLSKISAKRVLLMDEVDGMAGNEDRGGIAALILLLKSSKIPVICMCNDRNHEKIRSLANHCFDLRFQRPRLEQIKASMMSICFKEKIKVSPDAMAELITGCNNDVRQVLHNLTMLKARSNSNSKALTKTEAEKEASTSKKTSIKMVSFIAVFIFIFILILKGPWDVCKKVFSSQEQKSMSLYDKSDLFFYDFSIGPLFIQENYLSVTPDAANKDRKKTMELISLSSDSLCNGDLVEKTIRSKNAWNLLPVNAIYSSVLPGEYMSGTLHGQIQFPSWLGKNSRQKKMNRILQELTTHSRLRIGGSKESMCSDYAQHLENSVTGPLRKNGAQGIPASIKVMEAYSLQREDLDSLIEYTSWPDKEDPMKSVESKVKSAFTRTYNKEVSNLPYAISQTNTKKKTNISFDSLSTEDIDDEGESENEEDITSDAMIKAKTRKSSSSKNDDKKTSAKSKKSSAKAKKK</sequence>
<evidence type="ECO:0000256" key="2">
    <source>
        <dbReference type="ARBA" id="ARBA00006116"/>
    </source>
</evidence>
<feature type="compositionally biased region" description="Basic residues" evidence="17">
    <location>
        <begin position="994"/>
        <end position="1007"/>
    </location>
</feature>
<evidence type="ECO:0000256" key="16">
    <source>
        <dbReference type="ARBA" id="ARBA00080382"/>
    </source>
</evidence>
<dbReference type="GO" id="GO:0016887">
    <property type="term" value="F:ATP hydrolysis activity"/>
    <property type="evidence" value="ECO:0007669"/>
    <property type="project" value="InterPro"/>
</dbReference>
<evidence type="ECO:0000256" key="6">
    <source>
        <dbReference type="ARBA" id="ARBA00022741"/>
    </source>
</evidence>
<dbReference type="CDD" id="cd18140">
    <property type="entry name" value="HLD_clamp_RFC"/>
    <property type="match status" value="1"/>
</dbReference>
<keyword evidence="5" id="KW-0235">DNA replication</keyword>